<evidence type="ECO:0000256" key="3">
    <source>
        <dbReference type="SAM" id="MobiDB-lite"/>
    </source>
</evidence>
<dbReference type="Gene3D" id="1.20.5.170">
    <property type="match status" value="1"/>
</dbReference>
<keyword evidence="1" id="KW-0479">Metal-binding</keyword>
<dbReference type="GO" id="GO:0003700">
    <property type="term" value="F:DNA-binding transcription factor activity"/>
    <property type="evidence" value="ECO:0007669"/>
    <property type="project" value="InterPro"/>
</dbReference>
<feature type="region of interest" description="Disordered" evidence="3">
    <location>
        <begin position="836"/>
        <end position="937"/>
    </location>
</feature>
<dbReference type="InterPro" id="IPR046347">
    <property type="entry name" value="bZIP_sf"/>
</dbReference>
<evidence type="ECO:0000259" key="4">
    <source>
        <dbReference type="PROSITE" id="PS50114"/>
    </source>
</evidence>
<accession>A0AAX4K3C9</accession>
<dbReference type="Gene3D" id="3.30.50.10">
    <property type="entry name" value="Erythroid Transcription Factor GATA-1, subunit A"/>
    <property type="match status" value="1"/>
</dbReference>
<dbReference type="GeneID" id="91097284"/>
<feature type="domain" description="BZIP" evidence="5">
    <location>
        <begin position="80"/>
        <end position="126"/>
    </location>
</feature>
<gene>
    <name evidence="6" type="ORF">L201_006615</name>
</gene>
<feature type="compositionally biased region" description="Polar residues" evidence="3">
    <location>
        <begin position="608"/>
        <end position="640"/>
    </location>
</feature>
<dbReference type="InterPro" id="IPR013088">
    <property type="entry name" value="Znf_NHR/GATA"/>
</dbReference>
<feature type="compositionally biased region" description="Low complexity" evidence="3">
    <location>
        <begin position="17"/>
        <end position="32"/>
    </location>
</feature>
<organism evidence="6 7">
    <name type="scientific">Kwoniella dendrophila CBS 6074</name>
    <dbReference type="NCBI Taxonomy" id="1295534"/>
    <lineage>
        <taxon>Eukaryota</taxon>
        <taxon>Fungi</taxon>
        <taxon>Dikarya</taxon>
        <taxon>Basidiomycota</taxon>
        <taxon>Agaricomycotina</taxon>
        <taxon>Tremellomycetes</taxon>
        <taxon>Tremellales</taxon>
        <taxon>Cryptococcaceae</taxon>
        <taxon>Kwoniella</taxon>
    </lineage>
</organism>
<feature type="coiled-coil region" evidence="2">
    <location>
        <begin position="107"/>
        <end position="134"/>
    </location>
</feature>
<feature type="domain" description="GATA-type" evidence="4">
    <location>
        <begin position="790"/>
        <end position="848"/>
    </location>
</feature>
<dbReference type="SUPFAM" id="SSF57959">
    <property type="entry name" value="Leucine zipper domain"/>
    <property type="match status" value="1"/>
</dbReference>
<reference evidence="6 7" key="1">
    <citation type="submission" date="2024-01" db="EMBL/GenBank/DDBJ databases">
        <title>Comparative genomics of Cryptococcus and Kwoniella reveals pathogenesis evolution and contrasting modes of karyotype evolution via chromosome fusion or intercentromeric recombination.</title>
        <authorList>
            <person name="Coelho M.A."/>
            <person name="David-Palma M."/>
            <person name="Shea T."/>
            <person name="Bowers K."/>
            <person name="McGinley-Smith S."/>
            <person name="Mohammad A.W."/>
            <person name="Gnirke A."/>
            <person name="Yurkov A.M."/>
            <person name="Nowrousian M."/>
            <person name="Sun S."/>
            <person name="Cuomo C.A."/>
            <person name="Heitman J."/>
        </authorList>
    </citation>
    <scope>NUCLEOTIDE SEQUENCE [LARGE SCALE GENOMIC DNA]</scope>
    <source>
        <strain evidence="6 7">CBS 6074</strain>
    </source>
</reference>
<name>A0AAX4K3C9_9TREE</name>
<dbReference type="SMART" id="SM00401">
    <property type="entry name" value="ZnF_GATA"/>
    <property type="match status" value="1"/>
</dbReference>
<dbReference type="PROSITE" id="PS00344">
    <property type="entry name" value="GATA_ZN_FINGER_1"/>
    <property type="match status" value="1"/>
</dbReference>
<feature type="compositionally biased region" description="Low complexity" evidence="3">
    <location>
        <begin position="578"/>
        <end position="587"/>
    </location>
</feature>
<dbReference type="CDD" id="cd00202">
    <property type="entry name" value="ZnF_GATA"/>
    <property type="match status" value="1"/>
</dbReference>
<dbReference type="PROSITE" id="PS50114">
    <property type="entry name" value="GATA_ZN_FINGER_2"/>
    <property type="match status" value="1"/>
</dbReference>
<feature type="compositionally biased region" description="Basic and acidic residues" evidence="3">
    <location>
        <begin position="78"/>
        <end position="98"/>
    </location>
</feature>
<dbReference type="EMBL" id="CP144106">
    <property type="protein sequence ID" value="WWC91669.1"/>
    <property type="molecule type" value="Genomic_DNA"/>
</dbReference>
<proteinExistence type="predicted"/>
<dbReference type="AlphaFoldDB" id="A0AAX4K3C9"/>
<evidence type="ECO:0008006" key="8">
    <source>
        <dbReference type="Google" id="ProtNLM"/>
    </source>
</evidence>
<feature type="compositionally biased region" description="Basic and acidic residues" evidence="3">
    <location>
        <begin position="868"/>
        <end position="888"/>
    </location>
</feature>
<evidence type="ECO:0000256" key="2">
    <source>
        <dbReference type="SAM" id="Coils"/>
    </source>
</evidence>
<feature type="region of interest" description="Disordered" evidence="3">
    <location>
        <begin position="252"/>
        <end position="327"/>
    </location>
</feature>
<dbReference type="Pfam" id="PF07716">
    <property type="entry name" value="bZIP_2"/>
    <property type="match status" value="1"/>
</dbReference>
<feature type="compositionally biased region" description="Polar residues" evidence="3">
    <location>
        <begin position="35"/>
        <end position="47"/>
    </location>
</feature>
<dbReference type="RefSeq" id="XP_066078431.1">
    <property type="nucleotide sequence ID" value="XM_066222334.1"/>
</dbReference>
<feature type="compositionally biased region" description="Low complexity" evidence="3">
    <location>
        <begin position="528"/>
        <end position="540"/>
    </location>
</feature>
<feature type="region of interest" description="Disordered" evidence="3">
    <location>
        <begin position="747"/>
        <end position="770"/>
    </location>
</feature>
<keyword evidence="2" id="KW-0175">Coiled coil</keyword>
<dbReference type="InterPro" id="IPR004827">
    <property type="entry name" value="bZIP"/>
</dbReference>
<dbReference type="Proteomes" id="UP001355207">
    <property type="component" value="Chromosome 9"/>
</dbReference>
<feature type="compositionally biased region" description="Polar residues" evidence="3">
    <location>
        <begin position="252"/>
        <end position="277"/>
    </location>
</feature>
<evidence type="ECO:0000313" key="6">
    <source>
        <dbReference type="EMBL" id="WWC91669.1"/>
    </source>
</evidence>
<feature type="compositionally biased region" description="Basic and acidic residues" evidence="3">
    <location>
        <begin position="154"/>
        <end position="164"/>
    </location>
</feature>
<feature type="compositionally biased region" description="Polar residues" evidence="3">
    <location>
        <begin position="898"/>
        <end position="909"/>
    </location>
</feature>
<keyword evidence="7" id="KW-1185">Reference proteome</keyword>
<dbReference type="PROSITE" id="PS50217">
    <property type="entry name" value="BZIP"/>
    <property type="match status" value="1"/>
</dbReference>
<feature type="compositionally biased region" description="Basic residues" evidence="3">
    <location>
        <begin position="546"/>
        <end position="558"/>
    </location>
</feature>
<sequence length="1067" mass="118384">MEADMQASLEAVIDPNSPLASASLSPAPSLPLIQPDNNAPTSQSNATPKKPKTIVTMLKAGQKPRKTRASITPNSAADFRRREANRLAAERSRSRTSEKYTALDYASKSLSEENQRLRRQIAELENGNKNNNDNQPHSDEILVPVSQIIPDHPHADAEEIDNREQQGTNSEGEMRKEENETQMGIEDLNPSRQEQEQEQEAHSNTILAALTGITGVDFSEGNEASWMQGMESLLKDSEASGRLAELAVVATTGQNDSSGQQNQDYTHQQTSTENSSHPPLIEPDHNTHNITYHTDQDSNELTLDHNDQPHEIQRGYPTSNEMPKGLIPSPANNPIIALAAAINTEIERIIMEDLAITKAAIATVEQQIESLKENPASELQELAKEDQEDLENSLPQSLLIDDIEKLVIRSSEMVNETRVIQDGLPHLHENLIKLRDEKTEEENKIAELIKQVKSIAISDESDKKTFINNLIALGGFVESLLTESQPGDLSYAIGSYSTPAIARRRRGRPPKGDISRTFYQSFLLKYSPSTASTSNASPTKSEFKQPKIRAARKSKKSKLPLSSEKEHQDDAAEEEENQQSVQENVRQIQASAIQENEREQEQAESPIVPNSQSQPEGQPVSQVETQIQTPVNERTQSQQAVHAPDLEVENNVTNNQEEGAIELGTIDHEATVEAVNRAEAFILSQLASASQNHGNHQEDHERDNNNLTMHQSTSFADFLPAQEELERQADQQQHNNSDMNQLINPQLNQQQQQQQDISQNNGINNSNNIDNSIIGTARQAVQSALARLKKGPPGSCDICMRTETTVWRKLVLGDQILKVCNACGLYHKKFGVIRPPELWDDGNSIRRRRTGPRASTSTTKLDGEQNDDGERPSKRAKKEDESISRVDEGTEQIVHGNITENANNGTAASLNHLDIPEQIPNNSGNNGDEGDEGDEDDHRRAELNAALMEGITAISAVPPSQLEEEEILNTTDGEEEILIQDVQMDDNSNDDIQITPLENQNITSKGIEQQQQDIPLIVSEGHTNQSSSSNQGLLHEDIQTISDNQEEDHLINEHERHMKEIDSVFSI</sequence>
<dbReference type="GO" id="GO:0043565">
    <property type="term" value="F:sequence-specific DNA binding"/>
    <property type="evidence" value="ECO:0007669"/>
    <property type="project" value="InterPro"/>
</dbReference>
<dbReference type="InterPro" id="IPR000679">
    <property type="entry name" value="Znf_GATA"/>
</dbReference>
<keyword evidence="1" id="KW-0862">Zinc</keyword>
<protein>
    <recommendedName>
        <fullName evidence="8">GATA-type domain-containing protein</fullName>
    </recommendedName>
</protein>
<evidence type="ECO:0000313" key="7">
    <source>
        <dbReference type="Proteomes" id="UP001355207"/>
    </source>
</evidence>
<evidence type="ECO:0000259" key="5">
    <source>
        <dbReference type="PROSITE" id="PS50217"/>
    </source>
</evidence>
<feature type="compositionally biased region" description="Basic and acidic residues" evidence="3">
    <location>
        <begin position="302"/>
        <end position="313"/>
    </location>
</feature>
<dbReference type="GO" id="GO:0008270">
    <property type="term" value="F:zinc ion binding"/>
    <property type="evidence" value="ECO:0007669"/>
    <property type="project" value="UniProtKB-KW"/>
</dbReference>
<feature type="region of interest" description="Disordered" evidence="3">
    <location>
        <begin position="17"/>
        <end position="100"/>
    </location>
</feature>
<feature type="region of interest" description="Disordered" evidence="3">
    <location>
        <begin position="528"/>
        <end position="651"/>
    </location>
</feature>
<dbReference type="SUPFAM" id="SSF57716">
    <property type="entry name" value="Glucocorticoid receptor-like (DNA-binding domain)"/>
    <property type="match status" value="1"/>
</dbReference>
<keyword evidence="1" id="KW-0863">Zinc-finger</keyword>
<feature type="region of interest" description="Disordered" evidence="3">
    <location>
        <begin position="154"/>
        <end position="183"/>
    </location>
</feature>
<evidence type="ECO:0000256" key="1">
    <source>
        <dbReference type="PROSITE-ProRule" id="PRU00094"/>
    </source>
</evidence>